<feature type="domain" description="SLH" evidence="2">
    <location>
        <begin position="79"/>
        <end position="142"/>
    </location>
</feature>
<dbReference type="GO" id="GO:0004040">
    <property type="term" value="F:amidase activity"/>
    <property type="evidence" value="ECO:0007669"/>
    <property type="project" value="InterPro"/>
</dbReference>
<comment type="caution">
    <text evidence="3">The sequence shown here is derived from an EMBL/GenBank/DDBJ whole genome shotgun (WGS) entry which is preliminary data.</text>
</comment>
<dbReference type="Pfam" id="PF00395">
    <property type="entry name" value="SLH"/>
    <property type="match status" value="3"/>
</dbReference>
<feature type="domain" description="SLH" evidence="2">
    <location>
        <begin position="20"/>
        <end position="78"/>
    </location>
</feature>
<reference evidence="3" key="2">
    <citation type="submission" date="2021-09" db="EMBL/GenBank/DDBJ databases">
        <authorList>
            <person name="Gilroy R."/>
        </authorList>
    </citation>
    <scope>NUCLEOTIDE SEQUENCE</scope>
    <source>
        <strain evidence="3">CHK171-7178</strain>
    </source>
</reference>
<name>A0A921KE37_SPOPS</name>
<dbReference type="Gene3D" id="1.10.530.10">
    <property type="match status" value="1"/>
</dbReference>
<gene>
    <name evidence="3" type="ORF">K8V56_16450</name>
</gene>
<sequence>MKKLITFTLLTLLMFSPFFQLEAQASDIKGHQMESDLNYWIEKGVIKADAKGNYNPNKAVTRGEFASYIARALKLPVSTKYTFKDLKSNTSLTIEIQNAAGAGILSGYPDGTFKAGEKITRQQMAGMMYKAMRYMELPVQKTTLKFKDSKKISANFIDAVSTAVNLNIIRGDHRKDGVYFNPKDNATIAHASAFLFRLFAAADVLKPTEPNKPSVPDTPSIPDVDPEVYKVSAISGGQVVPTTALYKNYEDALAVYNASSSIRAIEKNNKIIKMKSGRAFGSENPKQYTSLYSDSTLRTEVTYIQKGYEMKYIGSSAEHVILELGGLTFYAKLGEVDLVPTELVTGYSFYEVGSDGVLYHDTYNNLTKTRGVYSIGPATPSMKNGKKYTSLDGVHFDEVGAKNTITHHPYFQFQSVRQPSSYSGAELDSFITEILKDRQKTGIARYKDAPTKSKLIGLGNYLKTIEETHRVNALFILATAIHESDYGISGNAQTKNNIFGIKVFDSSPDLGEIYARPENSIDAFVTRYANLNYANPLGAHSFGAVPGNKLVGFNVKYASDPYWGSKVAGHMWRIDTFLGKKDYQKADLARTIYVGPAGVNVRTDPDPLSTKLFTYKQKDPGLNAAFGYPLVIVGETVGSDGFKWYKVLADSNPPAEYGWIRSDLVERISK</sequence>
<feature type="domain" description="SLH" evidence="2">
    <location>
        <begin position="143"/>
        <end position="209"/>
    </location>
</feature>
<feature type="chain" id="PRO_5037425471" evidence="1">
    <location>
        <begin position="26"/>
        <end position="670"/>
    </location>
</feature>
<dbReference type="InterPro" id="IPR002901">
    <property type="entry name" value="MGlyc_endo_b_GlcNAc-like_dom"/>
</dbReference>
<dbReference type="Pfam" id="PF01832">
    <property type="entry name" value="Glucosaminidase"/>
    <property type="match status" value="1"/>
</dbReference>
<reference evidence="3" key="1">
    <citation type="journal article" date="2021" name="PeerJ">
        <title>Extensive microbial diversity within the chicken gut microbiome revealed by metagenomics and culture.</title>
        <authorList>
            <person name="Gilroy R."/>
            <person name="Ravi A."/>
            <person name="Getino M."/>
            <person name="Pursley I."/>
            <person name="Horton D.L."/>
            <person name="Alikhan N.F."/>
            <person name="Baker D."/>
            <person name="Gharbi K."/>
            <person name="Hall N."/>
            <person name="Watson M."/>
            <person name="Adriaenssens E.M."/>
            <person name="Foster-Nyarko E."/>
            <person name="Jarju S."/>
            <person name="Secka A."/>
            <person name="Antonio M."/>
            <person name="Oren A."/>
            <person name="Chaudhuri R.R."/>
            <person name="La Ragione R."/>
            <person name="Hildebrand F."/>
            <person name="Pallen M.J."/>
        </authorList>
    </citation>
    <scope>NUCLEOTIDE SEQUENCE</scope>
    <source>
        <strain evidence="3">CHK171-7178</strain>
    </source>
</reference>
<dbReference type="InterPro" id="IPR051465">
    <property type="entry name" value="Cell_Envelope_Struct_Comp"/>
</dbReference>
<evidence type="ECO:0000313" key="3">
    <source>
        <dbReference type="EMBL" id="HJF33355.1"/>
    </source>
</evidence>
<organism evidence="3 4">
    <name type="scientific">Sporosarcina psychrophila</name>
    <name type="common">Bacillus psychrophilus</name>
    <dbReference type="NCBI Taxonomy" id="1476"/>
    <lineage>
        <taxon>Bacteria</taxon>
        <taxon>Bacillati</taxon>
        <taxon>Bacillota</taxon>
        <taxon>Bacilli</taxon>
        <taxon>Bacillales</taxon>
        <taxon>Caryophanaceae</taxon>
        <taxon>Sporosarcina</taxon>
    </lineage>
</organism>
<dbReference type="Proteomes" id="UP000698173">
    <property type="component" value="Unassembled WGS sequence"/>
</dbReference>
<dbReference type="InterPro" id="IPR001119">
    <property type="entry name" value="SLH_dom"/>
</dbReference>
<protein>
    <submittedName>
        <fullName evidence="3">S-layer homology domain-containing protein</fullName>
    </submittedName>
</protein>
<evidence type="ECO:0000313" key="4">
    <source>
        <dbReference type="Proteomes" id="UP000698173"/>
    </source>
</evidence>
<dbReference type="PANTHER" id="PTHR43308">
    <property type="entry name" value="OUTER MEMBRANE PROTEIN ALPHA-RELATED"/>
    <property type="match status" value="1"/>
</dbReference>
<feature type="signal peptide" evidence="1">
    <location>
        <begin position="1"/>
        <end position="25"/>
    </location>
</feature>
<dbReference type="PROSITE" id="PS51272">
    <property type="entry name" value="SLH"/>
    <property type="match status" value="3"/>
</dbReference>
<dbReference type="SMART" id="SM00047">
    <property type="entry name" value="LYZ2"/>
    <property type="match status" value="1"/>
</dbReference>
<accession>A0A921KE37</accession>
<proteinExistence type="predicted"/>
<evidence type="ECO:0000256" key="1">
    <source>
        <dbReference type="SAM" id="SignalP"/>
    </source>
</evidence>
<dbReference type="EMBL" id="DYWT01000255">
    <property type="protein sequence ID" value="HJF33355.1"/>
    <property type="molecule type" value="Genomic_DNA"/>
</dbReference>
<keyword evidence="1" id="KW-0732">Signal</keyword>
<evidence type="ECO:0000259" key="2">
    <source>
        <dbReference type="PROSITE" id="PS51272"/>
    </source>
</evidence>
<dbReference type="AlphaFoldDB" id="A0A921KE37"/>